<comment type="function">
    <text evidence="8">Part of the small subunit (SSU) processome, first precursor of the small eukaryotic ribosomal subunit. During the assembly of the SSU processome in the nucleolus, many ribosome biogenesis factors, an RNA chaperone and ribosomal proteins associate with the nascent pre-rRNA and work in concert to generate RNA folding, modifications, rearrangements and cleavage as well as targeted degradation of pre-ribosomal RNA by the RNA exosome. Involved in nucleolar processing of pre-18S ribosomal RNA.</text>
</comment>
<dbReference type="GO" id="GO:0034388">
    <property type="term" value="C:Pwp2p-containing subcomplex of 90S preribosome"/>
    <property type="evidence" value="ECO:0007669"/>
    <property type="project" value="TreeGrafter"/>
</dbReference>
<organism evidence="12 13">
    <name type="scientific">Pavo cristatus</name>
    <name type="common">Indian peafowl</name>
    <name type="synonym">Blue peafowl</name>
    <dbReference type="NCBI Taxonomy" id="9049"/>
    <lineage>
        <taxon>Eukaryota</taxon>
        <taxon>Metazoa</taxon>
        <taxon>Chordata</taxon>
        <taxon>Craniata</taxon>
        <taxon>Vertebrata</taxon>
        <taxon>Euteleostomi</taxon>
        <taxon>Archelosauria</taxon>
        <taxon>Archosauria</taxon>
        <taxon>Dinosauria</taxon>
        <taxon>Saurischia</taxon>
        <taxon>Theropoda</taxon>
        <taxon>Coelurosauria</taxon>
        <taxon>Aves</taxon>
        <taxon>Neognathae</taxon>
        <taxon>Galloanserae</taxon>
        <taxon>Galliformes</taxon>
        <taxon>Phasianidae</taxon>
        <taxon>Phasianinae</taxon>
        <taxon>Pavo</taxon>
    </lineage>
</organism>
<name>A0A8C9FEY8_PAVCR</name>
<feature type="region of interest" description="Disordered" evidence="11">
    <location>
        <begin position="91"/>
        <end position="116"/>
    </location>
</feature>
<evidence type="ECO:0000256" key="7">
    <source>
        <dbReference type="ARBA" id="ARBA00025767"/>
    </source>
</evidence>
<feature type="region of interest" description="Disordered" evidence="11">
    <location>
        <begin position="156"/>
        <end position="198"/>
    </location>
</feature>
<dbReference type="Proteomes" id="UP000694428">
    <property type="component" value="Unplaced"/>
</dbReference>
<accession>A0A8C9FEY8</accession>
<keyword evidence="6" id="KW-0539">Nucleus</keyword>
<reference evidence="12" key="2">
    <citation type="submission" date="2025-09" db="UniProtKB">
        <authorList>
            <consortium name="Ensembl"/>
        </authorList>
    </citation>
    <scope>IDENTIFICATION</scope>
</reference>
<evidence type="ECO:0000256" key="6">
    <source>
        <dbReference type="ARBA" id="ARBA00023242"/>
    </source>
</evidence>
<comment type="subcellular location">
    <subcellularLocation>
        <location evidence="1">Nucleus</location>
        <location evidence="1">Nucleolus</location>
    </subcellularLocation>
</comment>
<keyword evidence="3" id="KW-0597">Phosphoprotein</keyword>
<evidence type="ECO:0000313" key="13">
    <source>
        <dbReference type="Proteomes" id="UP000694428"/>
    </source>
</evidence>
<dbReference type="PANTHER" id="PTHR18359">
    <property type="entry name" value="WD-REPEAT PROTEIN-RELATED"/>
    <property type="match status" value="1"/>
</dbReference>
<keyword evidence="13" id="KW-1185">Reference proteome</keyword>
<feature type="compositionally biased region" description="Basic and acidic residues" evidence="11">
    <location>
        <begin position="171"/>
        <end position="181"/>
    </location>
</feature>
<keyword evidence="4" id="KW-0853">WD repeat</keyword>
<evidence type="ECO:0000256" key="10">
    <source>
        <dbReference type="ARBA" id="ARBA00075773"/>
    </source>
</evidence>
<dbReference type="GO" id="GO:0032040">
    <property type="term" value="C:small-subunit processome"/>
    <property type="evidence" value="ECO:0007669"/>
    <property type="project" value="TreeGrafter"/>
</dbReference>
<dbReference type="InterPro" id="IPR045161">
    <property type="entry name" value="Utp18"/>
</dbReference>
<keyword evidence="5" id="KW-0677">Repeat</keyword>
<evidence type="ECO:0000256" key="9">
    <source>
        <dbReference type="ARBA" id="ARBA00074442"/>
    </source>
</evidence>
<evidence type="ECO:0000256" key="2">
    <source>
        <dbReference type="ARBA" id="ARBA00022552"/>
    </source>
</evidence>
<dbReference type="Ensembl" id="ENSPSTT00000014575.1">
    <property type="protein sequence ID" value="ENSPSTP00000013888.1"/>
    <property type="gene ID" value="ENSPSTG00000009817.1"/>
</dbReference>
<dbReference type="InterPro" id="IPR001680">
    <property type="entry name" value="WD40_rpt"/>
</dbReference>
<sequence length="608" mass="66597">MGEGEEGNTAKKGGHVTARAARGSSPLTWCGAGRPPPIGRGAGTSAAAWTFSGTSGSGVSAGAMRAAAAPRVLAAARRRRRPAELKLTAKKKKKMVKRARPRAKELEAAAAEEEASRRARHLRAISGATAAERELEELVFGDSLVAEEGELLQRLAGPQLSAERSGALPCRSRDSESENEAKGGFPSKGPAWVDEDDEAEERIDMTHRYRRELMKSDAEKILTKKKLKARLEEQFQRAMGGVPAWADRENRKKSKQAASDSGSDEDDDLLCRTGNFVSSSESLPRGILEMKSCLPANQERLADGKLSTVQFHPSAQVALTAGHNRSVSLFQVDGIRNPKIQSIYLESFPIYKARFSADGEQVIATGTHHKVFYVYDMMGGSIIPVHQVRGMEEKFVKNFEVSPDGSFMLLTGTSGYLHLLSMKTKELISTMKVNGRTTASAFTSDSSKIYSYSKEGEVFIWDVRSRKCLHKFEDEGSLEGKCIAVSKNNQYVACGSVSGVVNLYTTDVCLKENHPKPVKAIMNLVTSATAVTFNPTTEILAVASNEADEAVKLIHIPSYTVFSNFPVFRRKQIYLTQSMDFSPRSGFFSIANNKGKALLYRLKHYSDF</sequence>
<dbReference type="FunFam" id="2.130.10.10:FF:000121">
    <property type="entry name" value="U3 small nucleolar RNA-associated protein 18 homolog"/>
    <property type="match status" value="1"/>
</dbReference>
<evidence type="ECO:0000256" key="4">
    <source>
        <dbReference type="ARBA" id="ARBA00022574"/>
    </source>
</evidence>
<dbReference type="InterPro" id="IPR015943">
    <property type="entry name" value="WD40/YVTN_repeat-like_dom_sf"/>
</dbReference>
<dbReference type="InterPro" id="IPR036322">
    <property type="entry name" value="WD40_repeat_dom_sf"/>
</dbReference>
<dbReference type="SMART" id="SM00320">
    <property type="entry name" value="WD40"/>
    <property type="match status" value="6"/>
</dbReference>
<feature type="region of interest" description="Disordered" evidence="11">
    <location>
        <begin position="242"/>
        <end position="269"/>
    </location>
</feature>
<dbReference type="GO" id="GO:0006364">
    <property type="term" value="P:rRNA processing"/>
    <property type="evidence" value="ECO:0007669"/>
    <property type="project" value="UniProtKB-KW"/>
</dbReference>
<evidence type="ECO:0000313" key="12">
    <source>
        <dbReference type="Ensembl" id="ENSPSTP00000013888.1"/>
    </source>
</evidence>
<evidence type="ECO:0000256" key="5">
    <source>
        <dbReference type="ARBA" id="ARBA00022737"/>
    </source>
</evidence>
<evidence type="ECO:0000256" key="1">
    <source>
        <dbReference type="ARBA" id="ARBA00004604"/>
    </source>
</evidence>
<evidence type="ECO:0000256" key="3">
    <source>
        <dbReference type="ARBA" id="ARBA00022553"/>
    </source>
</evidence>
<dbReference type="AlphaFoldDB" id="A0A8C9FEY8"/>
<keyword evidence="2" id="KW-0698">rRNA processing</keyword>
<protein>
    <recommendedName>
        <fullName evidence="9">U3 small nucleolar RNA-associated protein 18 homolog</fullName>
    </recommendedName>
    <alternativeName>
        <fullName evidence="10">WD repeat-containing protein 50</fullName>
    </alternativeName>
</protein>
<evidence type="ECO:0000256" key="8">
    <source>
        <dbReference type="ARBA" id="ARBA00058527"/>
    </source>
</evidence>
<feature type="compositionally biased region" description="Basic residues" evidence="11">
    <location>
        <begin position="91"/>
        <end position="101"/>
    </location>
</feature>
<evidence type="ECO:0000256" key="11">
    <source>
        <dbReference type="SAM" id="MobiDB-lite"/>
    </source>
</evidence>
<reference evidence="12" key="1">
    <citation type="submission" date="2025-08" db="UniProtKB">
        <authorList>
            <consortium name="Ensembl"/>
        </authorList>
    </citation>
    <scope>IDENTIFICATION</scope>
</reference>
<dbReference type="PANTHER" id="PTHR18359:SF0">
    <property type="entry name" value="U3 SMALL NUCLEOLAR RNA-ASSOCIATED PROTEIN 18 HOMOLOG"/>
    <property type="match status" value="1"/>
</dbReference>
<feature type="region of interest" description="Disordered" evidence="11">
    <location>
        <begin position="1"/>
        <end position="60"/>
    </location>
</feature>
<proteinExistence type="inferred from homology"/>
<dbReference type="SUPFAM" id="SSF50978">
    <property type="entry name" value="WD40 repeat-like"/>
    <property type="match status" value="1"/>
</dbReference>
<dbReference type="Gene3D" id="2.130.10.10">
    <property type="entry name" value="YVTN repeat-like/Quinoprotein amine dehydrogenase"/>
    <property type="match status" value="1"/>
</dbReference>
<comment type="similarity">
    <text evidence="7">Belongs to the WD repeat UTP18 family.</text>
</comment>